<dbReference type="Pfam" id="PF05839">
    <property type="entry name" value="Apc13p"/>
    <property type="match status" value="1"/>
</dbReference>
<keyword evidence="8" id="KW-0539">Nucleus</keyword>
<keyword evidence="14" id="KW-1185">Reference proteome</keyword>
<evidence type="ECO:0000256" key="1">
    <source>
        <dbReference type="ARBA" id="ARBA00004123"/>
    </source>
</evidence>
<evidence type="ECO:0000256" key="10">
    <source>
        <dbReference type="ARBA" id="ARBA00031338"/>
    </source>
</evidence>
<protein>
    <recommendedName>
        <fullName evidence="4">Anaphase-promoting complex subunit 13</fullName>
    </recommendedName>
    <alternativeName>
        <fullName evidence="10">Cyclosome subunit 13</fullName>
    </alternativeName>
</protein>
<evidence type="ECO:0000256" key="3">
    <source>
        <dbReference type="ARBA" id="ARBA00006940"/>
    </source>
</evidence>
<proteinExistence type="inferred from homology"/>
<keyword evidence="6" id="KW-0498">Mitosis</keyword>
<feature type="region of interest" description="Disordered" evidence="12">
    <location>
        <begin position="51"/>
        <end position="87"/>
    </location>
</feature>
<evidence type="ECO:0000313" key="13">
    <source>
        <dbReference type="EMBL" id="GBP70959.1"/>
    </source>
</evidence>
<accession>A0A4C1Y8Q9</accession>
<comment type="function">
    <text evidence="11">Component of the anaphase promoting complex/cyclosome (APC/C), a cell cycle-regulated E3 ubiquitin ligase that controls progression through mitosis and the G1 phase of the cell cycle. The APC/C complex acts by mediating ubiquitination and subsequent degradation of target proteins: it mainly mediates the formation of 'Lys-11'-linked polyubiquitin chains and, to a lower extent, the formation of 'Lys-48'- and 'Lys-63'-linked polyubiquitin chains. The APC/C complex catalyzes assembly of branched 'Lys-11'-/'Lys-48'-linked branched ubiquitin chains on target proteins.</text>
</comment>
<comment type="subcellular location">
    <subcellularLocation>
        <location evidence="1">Nucleus</location>
    </subcellularLocation>
</comment>
<feature type="compositionally biased region" description="Basic and acidic residues" evidence="12">
    <location>
        <begin position="61"/>
        <end position="71"/>
    </location>
</feature>
<reference evidence="13 14" key="1">
    <citation type="journal article" date="2019" name="Commun. Biol.">
        <title>The bagworm genome reveals a unique fibroin gene that provides high tensile strength.</title>
        <authorList>
            <person name="Kono N."/>
            <person name="Nakamura H."/>
            <person name="Ohtoshi R."/>
            <person name="Tomita M."/>
            <person name="Numata K."/>
            <person name="Arakawa K."/>
        </authorList>
    </citation>
    <scope>NUCLEOTIDE SEQUENCE [LARGE SCALE GENOMIC DNA]</scope>
</reference>
<organism evidence="13 14">
    <name type="scientific">Eumeta variegata</name>
    <name type="common">Bagworm moth</name>
    <name type="synonym">Eumeta japonica</name>
    <dbReference type="NCBI Taxonomy" id="151549"/>
    <lineage>
        <taxon>Eukaryota</taxon>
        <taxon>Metazoa</taxon>
        <taxon>Ecdysozoa</taxon>
        <taxon>Arthropoda</taxon>
        <taxon>Hexapoda</taxon>
        <taxon>Insecta</taxon>
        <taxon>Pterygota</taxon>
        <taxon>Neoptera</taxon>
        <taxon>Endopterygota</taxon>
        <taxon>Lepidoptera</taxon>
        <taxon>Glossata</taxon>
        <taxon>Ditrysia</taxon>
        <taxon>Tineoidea</taxon>
        <taxon>Psychidae</taxon>
        <taxon>Oiketicinae</taxon>
        <taxon>Eumeta</taxon>
    </lineage>
</organism>
<dbReference type="GO" id="GO:0051301">
    <property type="term" value="P:cell division"/>
    <property type="evidence" value="ECO:0007669"/>
    <property type="project" value="UniProtKB-KW"/>
</dbReference>
<dbReference type="OrthoDB" id="25675at2759"/>
<comment type="pathway">
    <text evidence="2">Protein modification; protein ubiquitination.</text>
</comment>
<dbReference type="GO" id="GO:0005680">
    <property type="term" value="C:anaphase-promoting complex"/>
    <property type="evidence" value="ECO:0007669"/>
    <property type="project" value="InterPro"/>
</dbReference>
<evidence type="ECO:0000256" key="11">
    <source>
        <dbReference type="ARBA" id="ARBA00045696"/>
    </source>
</evidence>
<evidence type="ECO:0000256" key="7">
    <source>
        <dbReference type="ARBA" id="ARBA00022786"/>
    </source>
</evidence>
<dbReference type="PANTHER" id="PTHR28672:SF1">
    <property type="entry name" value="ANAPHASE-PROMOTING COMPLEX SUBUNIT 13"/>
    <property type="match status" value="1"/>
</dbReference>
<evidence type="ECO:0000313" key="14">
    <source>
        <dbReference type="Proteomes" id="UP000299102"/>
    </source>
</evidence>
<gene>
    <name evidence="13" type="primary">ANAPC13</name>
    <name evidence="13" type="ORF">EVAR_48967_1</name>
</gene>
<keyword evidence="9" id="KW-0131">Cell cycle</keyword>
<dbReference type="EMBL" id="BGZK01001092">
    <property type="protein sequence ID" value="GBP70959.1"/>
    <property type="molecule type" value="Genomic_DNA"/>
</dbReference>
<evidence type="ECO:0000256" key="5">
    <source>
        <dbReference type="ARBA" id="ARBA00022618"/>
    </source>
</evidence>
<dbReference type="Proteomes" id="UP000299102">
    <property type="component" value="Unassembled WGS sequence"/>
</dbReference>
<dbReference type="InterPro" id="IPR008401">
    <property type="entry name" value="Apc13"/>
</dbReference>
<evidence type="ECO:0000256" key="6">
    <source>
        <dbReference type="ARBA" id="ARBA00022776"/>
    </source>
</evidence>
<keyword evidence="7" id="KW-0833">Ubl conjugation pathway</keyword>
<keyword evidence="5" id="KW-0132">Cell division</keyword>
<evidence type="ECO:0000256" key="12">
    <source>
        <dbReference type="SAM" id="MobiDB-lite"/>
    </source>
</evidence>
<name>A0A4C1Y8Q9_EUMVA</name>
<dbReference type="AlphaFoldDB" id="A0A4C1Y8Q9"/>
<dbReference type="STRING" id="151549.A0A4C1Y8Q9"/>
<evidence type="ECO:0000256" key="2">
    <source>
        <dbReference type="ARBA" id="ARBA00004906"/>
    </source>
</evidence>
<evidence type="ECO:0000256" key="9">
    <source>
        <dbReference type="ARBA" id="ARBA00023306"/>
    </source>
</evidence>
<comment type="caution">
    <text evidence="13">The sequence shown here is derived from an EMBL/GenBank/DDBJ whole genome shotgun (WGS) entry which is preliminary data.</text>
</comment>
<evidence type="ECO:0000256" key="4">
    <source>
        <dbReference type="ARBA" id="ARBA00013935"/>
    </source>
</evidence>
<dbReference type="PANTHER" id="PTHR28672">
    <property type="entry name" value="ANAPHASE-PROMOTING COMPLEX SUBUNIT 13"/>
    <property type="match status" value="1"/>
</dbReference>
<comment type="similarity">
    <text evidence="3">Belongs to the APC13 family.</text>
</comment>
<sequence length="87" mass="10187">MGKSLRVFSWSDLCYLEMDSKCKRNGRLIDLVDSDWRVEQLPHEDIMVPLEELPDPEADSADSHLTLKEQSQRWQENFPEPPSNDQN</sequence>
<dbReference type="GO" id="GO:0070979">
    <property type="term" value="P:protein K11-linked ubiquitination"/>
    <property type="evidence" value="ECO:0007669"/>
    <property type="project" value="TreeGrafter"/>
</dbReference>
<evidence type="ECO:0000256" key="8">
    <source>
        <dbReference type="ARBA" id="ARBA00023242"/>
    </source>
</evidence>